<dbReference type="Pfam" id="PF22691">
    <property type="entry name" value="Thiolase_C_1"/>
    <property type="match status" value="1"/>
</dbReference>
<dbReference type="OrthoDB" id="9785768at2"/>
<gene>
    <name evidence="3" type="ORF">GHI93_00980</name>
</gene>
<dbReference type="SUPFAM" id="SSF53901">
    <property type="entry name" value="Thiolase-like"/>
    <property type="match status" value="1"/>
</dbReference>
<dbReference type="AlphaFoldDB" id="A0A7X1Z6M8"/>
<dbReference type="Proteomes" id="UP000439550">
    <property type="component" value="Unassembled WGS sequence"/>
</dbReference>
<feature type="domain" description="Thiolase N-terminal" evidence="1">
    <location>
        <begin position="23"/>
        <end position="137"/>
    </location>
</feature>
<sequence length="400" mass="42734">MTKQRVAIIGTGVVNNPGIAHPDKGFKQLLTESVYKAIADANIKPTDIQGSSFSYTGESEVGHGGISATLNDALSLSPIPGFINCSNCASGHTAFMQGCDMIESGEYSCVLVAGFEKSTDVLPFFDYALISSDSMYDYNLGYSHIDAVLMQNEYYSKYEISQEKRKQGLLAYAQFARKMGSKNPVAHFFGKKVPSYDELEKLPLFGSFMKTGEGSAAIVLASEEFAQKVSQKPVFVQGRSYITTSHYIGHRYDSSLLNGIDDALLSDAGSGLPLKIACDNAYKQAGITADDIDTIGVYDQFSSEFVSLEAAGICEEGKAIDFILSGGGDIDGRVPINTDGGNIGRGFAGGTAGIYPLVEIVKQLNGTAEGYKIPKPIKYGMSTYIGGGFAHNVAVILTNN</sequence>
<dbReference type="RefSeq" id="WP_153494757.1">
    <property type="nucleotide sequence ID" value="NZ_CBCRWP010000008.1"/>
</dbReference>
<dbReference type="PIRSF" id="PIRSF000429">
    <property type="entry name" value="Ac-CoA_Ac_transf"/>
    <property type="match status" value="1"/>
</dbReference>
<name>A0A7X1Z6M8_9LACT</name>
<dbReference type="CDD" id="cd00829">
    <property type="entry name" value="SCP-x_thiolase"/>
    <property type="match status" value="1"/>
</dbReference>
<dbReference type="InterPro" id="IPR055140">
    <property type="entry name" value="Thiolase_C_2"/>
</dbReference>
<dbReference type="GO" id="GO:0016747">
    <property type="term" value="F:acyltransferase activity, transferring groups other than amino-acyl groups"/>
    <property type="evidence" value="ECO:0007669"/>
    <property type="project" value="InterPro"/>
</dbReference>
<feature type="domain" description="Thiolase C-terminal" evidence="2">
    <location>
        <begin position="274"/>
        <end position="398"/>
    </location>
</feature>
<reference evidence="3 4" key="1">
    <citation type="submission" date="2019-10" db="EMBL/GenBank/DDBJ databases">
        <authorList>
            <person name="Dong K."/>
        </authorList>
    </citation>
    <scope>NUCLEOTIDE SEQUENCE [LARGE SCALE GENOMIC DNA]</scope>
    <source>
        <strain evidence="3 4">DSM 28960</strain>
    </source>
</reference>
<evidence type="ECO:0000259" key="2">
    <source>
        <dbReference type="Pfam" id="PF22691"/>
    </source>
</evidence>
<dbReference type="Pfam" id="PF00108">
    <property type="entry name" value="Thiolase_N"/>
    <property type="match status" value="1"/>
</dbReference>
<evidence type="ECO:0000313" key="4">
    <source>
        <dbReference type="Proteomes" id="UP000439550"/>
    </source>
</evidence>
<dbReference type="EMBL" id="WITJ01000001">
    <property type="protein sequence ID" value="MQW38523.1"/>
    <property type="molecule type" value="Genomic_DNA"/>
</dbReference>
<organism evidence="3 4">
    <name type="scientific">Lactococcus hircilactis</name>
    <dbReference type="NCBI Taxonomy" id="1494462"/>
    <lineage>
        <taxon>Bacteria</taxon>
        <taxon>Bacillati</taxon>
        <taxon>Bacillota</taxon>
        <taxon>Bacilli</taxon>
        <taxon>Lactobacillales</taxon>
        <taxon>Streptococcaceae</taxon>
        <taxon>Lactococcus</taxon>
    </lineage>
</organism>
<proteinExistence type="predicted"/>
<dbReference type="PANTHER" id="PTHR42870">
    <property type="entry name" value="ACETYL-COA C-ACETYLTRANSFERASE"/>
    <property type="match status" value="1"/>
</dbReference>
<dbReference type="InterPro" id="IPR002155">
    <property type="entry name" value="Thiolase"/>
</dbReference>
<protein>
    <submittedName>
        <fullName evidence="3">Thiolase family protein</fullName>
    </submittedName>
</protein>
<dbReference type="InterPro" id="IPR016039">
    <property type="entry name" value="Thiolase-like"/>
</dbReference>
<keyword evidence="4" id="KW-1185">Reference proteome</keyword>
<dbReference type="InterPro" id="IPR020616">
    <property type="entry name" value="Thiolase_N"/>
</dbReference>
<evidence type="ECO:0000313" key="3">
    <source>
        <dbReference type="EMBL" id="MQW38523.1"/>
    </source>
</evidence>
<evidence type="ECO:0000259" key="1">
    <source>
        <dbReference type="Pfam" id="PF00108"/>
    </source>
</evidence>
<accession>A0A7X1Z6M8</accession>
<dbReference type="Gene3D" id="3.40.47.10">
    <property type="match status" value="1"/>
</dbReference>
<dbReference type="PANTHER" id="PTHR42870:SF1">
    <property type="entry name" value="NON-SPECIFIC LIPID-TRANSFER PROTEIN-LIKE 2"/>
    <property type="match status" value="1"/>
</dbReference>
<comment type="caution">
    <text evidence="3">The sequence shown here is derived from an EMBL/GenBank/DDBJ whole genome shotgun (WGS) entry which is preliminary data.</text>
</comment>